<organism evidence="19 37">
    <name type="scientific">Methanosarcina mazei</name>
    <name type="common">Methanosarcina frisia</name>
    <dbReference type="NCBI Taxonomy" id="2209"/>
    <lineage>
        <taxon>Archaea</taxon>
        <taxon>Methanobacteriati</taxon>
        <taxon>Methanobacteriota</taxon>
        <taxon>Stenosarchaea group</taxon>
        <taxon>Methanomicrobia</taxon>
        <taxon>Methanosarcinales</taxon>
        <taxon>Methanosarcinaceae</taxon>
        <taxon>Methanosarcina</taxon>
    </lineage>
</organism>
<dbReference type="AlphaFoldDB" id="A0A0F8J1D9"/>
<evidence type="ECO:0000256" key="2">
    <source>
        <dbReference type="ARBA" id="ARBA00022475"/>
    </source>
</evidence>
<feature type="transmembrane region" description="Helical" evidence="7">
    <location>
        <begin position="209"/>
        <end position="228"/>
    </location>
</feature>
<feature type="transmembrane region" description="Helical" evidence="7">
    <location>
        <begin position="338"/>
        <end position="361"/>
    </location>
</feature>
<evidence type="ECO:0000313" key="43">
    <source>
        <dbReference type="Proteomes" id="UP000034944"/>
    </source>
</evidence>
<dbReference type="InterPro" id="IPR000731">
    <property type="entry name" value="SSD"/>
</dbReference>
<evidence type="ECO:0000256" key="4">
    <source>
        <dbReference type="ARBA" id="ARBA00022989"/>
    </source>
</evidence>
<evidence type="ECO:0000313" key="19">
    <source>
        <dbReference type="EMBL" id="KKG95166.1"/>
    </source>
</evidence>
<dbReference type="Proteomes" id="UP000034672">
    <property type="component" value="Unassembled WGS sequence"/>
</dbReference>
<reference evidence="27 28" key="1">
    <citation type="journal article" date="2015" name="ISME J.">
        <title>Genomic and phenotypic differentiation among Methanosarcina mazei populations from Columbia River sediment.</title>
        <authorList>
            <person name="Youngblut N.D."/>
            <person name="Wirth J.S."/>
            <person name="Henriksen J.R."/>
            <person name="Smith M."/>
            <person name="Simon H."/>
            <person name="Metcalf W.W."/>
            <person name="Whitaker R.J."/>
        </authorList>
    </citation>
    <scope>NUCLEOTIDE SEQUENCE [LARGE SCALE GENOMIC DNA]</scope>
    <source>
        <strain evidence="24 42">1.F.M.0.5</strain>
        <strain evidence="23 35">1.H.A.0.1</strain>
        <strain evidence="25 40">1.H.A.1A.4</strain>
        <strain evidence="26 34">1.H.A.2.1</strain>
        <strain evidence="9 29">2.F.T.2.6</strain>
        <strain evidence="10 27">3.F.A.1A.3</strain>
        <strain evidence="11 38">3.F.A.2.12</strain>
        <strain evidence="13 39">3.F.A.2.3</strain>
        <strain evidence="12 31">3.F.A.2.5</strain>
        <strain evidence="14 32">3.F.A.2.6</strain>
        <strain evidence="15 33">3.F.A.2.7</strain>
        <strain evidence="16 30">3.H.A.1A.2</strain>
        <strain evidence="18 28">3.H.A.2.5</strain>
        <strain evidence="17 44">3.H.A.2.6</strain>
        <strain evidence="19 37">3.H.A.2.8</strain>
        <strain evidence="20 36">3.H.M.2.7</strain>
        <strain evidence="21 41">3.H.T.1A.1</strain>
        <strain evidence="22 43">3.H.T.1A.2</strain>
    </source>
</reference>
<dbReference type="PROSITE" id="PS50156">
    <property type="entry name" value="SSD"/>
    <property type="match status" value="2"/>
</dbReference>
<evidence type="ECO:0000313" key="32">
    <source>
        <dbReference type="Proteomes" id="UP000034195"/>
    </source>
</evidence>
<evidence type="ECO:0000313" key="36">
    <source>
        <dbReference type="Proteomes" id="UP000034387"/>
    </source>
</evidence>
<evidence type="ECO:0000256" key="5">
    <source>
        <dbReference type="ARBA" id="ARBA00023136"/>
    </source>
</evidence>
<comment type="caution">
    <text evidence="19">The sequence shown here is derived from an EMBL/GenBank/DDBJ whole genome shotgun (WGS) entry which is preliminary data.</text>
</comment>
<evidence type="ECO:0000313" key="24">
    <source>
        <dbReference type="EMBL" id="KKH29329.1"/>
    </source>
</evidence>
<evidence type="ECO:0000313" key="9">
    <source>
        <dbReference type="EMBL" id="KKG16979.1"/>
    </source>
</evidence>
<dbReference type="Proteomes" id="UP000033878">
    <property type="component" value="Unassembled WGS sequence"/>
</dbReference>
<dbReference type="EMBL" id="JJPY01000010">
    <property type="protein sequence ID" value="KKH11973.1"/>
    <property type="molecule type" value="Genomic_DNA"/>
</dbReference>
<evidence type="ECO:0000313" key="31">
    <source>
        <dbReference type="Proteomes" id="UP000034151"/>
    </source>
</evidence>
<feature type="domain" description="SSD" evidence="8">
    <location>
        <begin position="234"/>
        <end position="353"/>
    </location>
</feature>
<sequence>MKNVFEKMGFFILNNRKVTMALVFLLILLSLQGAQYIEMASGTETQVSKDSQLYKDYDHLFLKTFSTDSIILMVEGNDVGTRAIMKAADLLEQQVLIVPGVTTVSSPASIIKQINYAESGRLKIPDSDREIREMMERYPEYFKNLVIDKTHALIIIQIEGDSTNQQQEDMINNIELALEGAEFPPGYKLTLTGKPSLMLDIQSEMGTSMGTLLGIAGILMVVVLLLVFRNVRWGLLPLPVVLLGVLFTFGVMGYLGVPMTMVSMAAFPVLIGIGIDYSIQFHNRMEEEIRAGKTSSQALVSTVKNTAPAVLIALVMTALGFISLFTSVVPMIQDFGKLLLIGVIMCYISSLFFGLITLYSFDWISRKNPYGLFMKKLKKSKADDSEDHGLESDSKNSEYSGYGSISVTGEREPGIIEKILRKITGLTLKYSTLVLIFALFTCCAGLYVDQSIPIQTDTNSFIPQDMPSLINYKNMQNILSGSGDHLNVILRVKDTSDPELLRWIDEFCRHEVENRGHVHSASSIVDLVKERNSGIIPETSEEIQAIYDEIPASQKQQYIEGGQLLHIDLDIGNAMADLEVAGIKELRDIILQDIQWLQPPPGVSVTVTGNSVVIIDMLAGLTTGRSQMTLLGVFLVFVGLLVVYRNIVKALSPIIPMLVVIGWSGLVMEGLGIAYNPMTAVMGALILGVGSEYAILMMERYFEEKNAGMSPVEAIFQASSTTGTALIASGATTVFGFAALIFSPFPMISNFGLVTVIDVLLALVVTFVIFPPLIVLMDSQGGKKPGILEKIGVFMKNLRAKYSVT</sequence>
<dbReference type="EMBL" id="JJPF01000105">
    <property type="protein sequence ID" value="KKG41302.1"/>
    <property type="molecule type" value="Genomic_DNA"/>
</dbReference>
<keyword evidence="3 7" id="KW-0812">Transmembrane</keyword>
<feature type="transmembrane region" description="Helical" evidence="7">
    <location>
        <begin position="751"/>
        <end position="776"/>
    </location>
</feature>
<dbReference type="EMBL" id="JJPB01000095">
    <property type="protein sequence ID" value="KKG30497.1"/>
    <property type="molecule type" value="Genomic_DNA"/>
</dbReference>
<dbReference type="EMBL" id="JJPX01000171">
    <property type="protein sequence ID" value="KKH05033.1"/>
    <property type="molecule type" value="Genomic_DNA"/>
</dbReference>
<dbReference type="Proteomes" id="UP000034338">
    <property type="component" value="Unassembled WGS sequence"/>
</dbReference>
<name>A0A0F8J1D9_METMZ</name>
<accession>A0A0F8J1D9</accession>
<dbReference type="EMBL" id="JJPR01000111">
    <property type="protein sequence ID" value="KKG84990.1"/>
    <property type="molecule type" value="Genomic_DNA"/>
</dbReference>
<feature type="domain" description="SSD" evidence="8">
    <location>
        <begin position="671"/>
        <end position="776"/>
    </location>
</feature>
<dbReference type="EMBL" id="JJPS01000006">
    <property type="protein sequence ID" value="KKG95166.1"/>
    <property type="molecule type" value="Genomic_DNA"/>
</dbReference>
<evidence type="ECO:0000313" key="33">
    <source>
        <dbReference type="Proteomes" id="UP000034243"/>
    </source>
</evidence>
<evidence type="ECO:0000313" key="11">
    <source>
        <dbReference type="EMBL" id="KKG36222.1"/>
    </source>
</evidence>
<evidence type="ECO:0000313" key="15">
    <source>
        <dbReference type="EMBL" id="KKG50410.1"/>
    </source>
</evidence>
<dbReference type="EMBL" id="JJQK01000092">
    <property type="protein sequence ID" value="KKH52854.1"/>
    <property type="molecule type" value="Genomic_DNA"/>
</dbReference>
<evidence type="ECO:0000313" key="20">
    <source>
        <dbReference type="EMBL" id="KKH05033.1"/>
    </source>
</evidence>
<dbReference type="EMBL" id="JJPZ01000025">
    <property type="protein sequence ID" value="KKH13823.1"/>
    <property type="molecule type" value="Genomic_DNA"/>
</dbReference>
<dbReference type="Proteomes" id="UP000034387">
    <property type="component" value="Unassembled WGS sequence"/>
</dbReference>
<dbReference type="Proteomes" id="UP000034151">
    <property type="component" value="Unassembled WGS sequence"/>
</dbReference>
<dbReference type="Proteomes" id="UP000034243">
    <property type="component" value="Unassembled WGS sequence"/>
</dbReference>
<proteinExistence type="predicted"/>
<feature type="transmembrane region" description="Helical" evidence="7">
    <location>
        <begin position="235"/>
        <end position="255"/>
    </location>
</feature>
<dbReference type="Proteomes" id="UP000034047">
    <property type="component" value="Unassembled WGS sequence"/>
</dbReference>
<evidence type="ECO:0000313" key="28">
    <source>
        <dbReference type="Proteomes" id="UP000033889"/>
    </source>
</evidence>
<dbReference type="EMBL" id="JJPD01000199">
    <property type="protein sequence ID" value="KKG36222.1"/>
    <property type="molecule type" value="Genomic_DNA"/>
</dbReference>
<evidence type="ECO:0000313" key="35">
    <source>
        <dbReference type="Proteomes" id="UP000034338"/>
    </source>
</evidence>
<evidence type="ECO:0000256" key="3">
    <source>
        <dbReference type="ARBA" id="ARBA00022692"/>
    </source>
</evidence>
<evidence type="ECO:0000313" key="26">
    <source>
        <dbReference type="EMBL" id="KKH52854.1"/>
    </source>
</evidence>
<feature type="transmembrane region" description="Helical" evidence="7">
    <location>
        <begin position="309"/>
        <end position="332"/>
    </location>
</feature>
<dbReference type="InterPro" id="IPR004869">
    <property type="entry name" value="MMPL_dom"/>
</dbReference>
<dbReference type="EMBL" id="JJOU01000055">
    <property type="protein sequence ID" value="KKG16979.1"/>
    <property type="molecule type" value="Genomic_DNA"/>
</dbReference>
<evidence type="ECO:0000256" key="7">
    <source>
        <dbReference type="SAM" id="Phobius"/>
    </source>
</evidence>
<evidence type="ECO:0000313" key="12">
    <source>
        <dbReference type="EMBL" id="KKG41302.1"/>
    </source>
</evidence>
<evidence type="ECO:0000313" key="34">
    <source>
        <dbReference type="Proteomes" id="UP000034259"/>
    </source>
</evidence>
<evidence type="ECO:0000313" key="44">
    <source>
        <dbReference type="Proteomes" id="UP000034950"/>
    </source>
</evidence>
<evidence type="ECO:0000313" key="18">
    <source>
        <dbReference type="EMBL" id="KKG85985.1"/>
    </source>
</evidence>
<gene>
    <name evidence="9" type="ORF">DU34_16785</name>
    <name evidence="11" type="ORF">DU35_16930</name>
    <name evidence="15" type="ORF">DU36_16510</name>
    <name evidence="23" type="ORF">DU37_17175</name>
    <name evidence="14" type="ORF">DU38_15620</name>
    <name evidence="12" type="ORF">DU39_15980</name>
    <name evidence="13" type="ORF">DU41_00145</name>
    <name evidence="20" type="ORF">DU42_15720</name>
    <name evidence="16" type="ORF">DU46_00330</name>
    <name evidence="10" type="ORF">DU49_16705</name>
    <name evidence="21" type="ORF">DU51_16225</name>
    <name evidence="17" type="ORF">DU57_15680</name>
    <name evidence="19" type="ORF">DU59_19555</name>
    <name evidence="24" type="ORF">DU60_16335</name>
    <name evidence="18" type="ORF">DU61_17815</name>
    <name evidence="22" type="ORF">DU62_01035</name>
    <name evidence="25" type="ORF">DU71_03215</name>
    <name evidence="26" type="ORF">DU72_02715</name>
</gene>
<dbReference type="Proteomes" id="UP000034921">
    <property type="component" value="Unassembled WGS sequence"/>
</dbReference>
<evidence type="ECO:0000313" key="14">
    <source>
        <dbReference type="EMBL" id="KKG49266.1"/>
    </source>
</evidence>
<dbReference type="NCBIfam" id="TIGR00921">
    <property type="entry name" value="2A067"/>
    <property type="match status" value="1"/>
</dbReference>
<evidence type="ECO:0000313" key="17">
    <source>
        <dbReference type="EMBL" id="KKG84990.1"/>
    </source>
</evidence>
<feature type="transmembrane region" description="Helical" evidence="7">
    <location>
        <begin position="428"/>
        <end position="448"/>
    </location>
</feature>
<dbReference type="EMBL" id="JJQF01000156">
    <property type="protein sequence ID" value="KKH26101.1"/>
    <property type="molecule type" value="Genomic_DNA"/>
</dbReference>
<evidence type="ECO:0000313" key="13">
    <source>
        <dbReference type="EMBL" id="KKG46572.1"/>
    </source>
</evidence>
<feature type="transmembrane region" description="Helical" evidence="7">
    <location>
        <begin position="654"/>
        <end position="675"/>
    </location>
</feature>
<dbReference type="Pfam" id="PF03176">
    <property type="entry name" value="MMPL"/>
    <property type="match status" value="2"/>
</dbReference>
<dbReference type="Proteomes" id="UP000034820">
    <property type="component" value="Unassembled WGS sequence"/>
</dbReference>
<evidence type="ECO:0000313" key="22">
    <source>
        <dbReference type="EMBL" id="KKH13823.1"/>
    </source>
</evidence>
<dbReference type="Gene3D" id="1.20.1640.10">
    <property type="entry name" value="Multidrug efflux transporter AcrB transmembrane domain"/>
    <property type="match status" value="2"/>
</dbReference>
<evidence type="ECO:0000256" key="6">
    <source>
        <dbReference type="SAM" id="MobiDB-lite"/>
    </source>
</evidence>
<keyword evidence="2" id="KW-1003">Cell membrane</keyword>
<dbReference type="PATRIC" id="fig|2209.39.peg.3489"/>
<evidence type="ECO:0000313" key="39">
    <source>
        <dbReference type="Proteomes" id="UP000034667"/>
    </source>
</evidence>
<feature type="compositionally biased region" description="Basic and acidic residues" evidence="6">
    <location>
        <begin position="384"/>
        <end position="396"/>
    </location>
</feature>
<keyword evidence="5 7" id="KW-0472">Membrane</keyword>
<dbReference type="Proteomes" id="UP000034950">
    <property type="component" value="Unassembled WGS sequence"/>
</dbReference>
<dbReference type="InterPro" id="IPR050545">
    <property type="entry name" value="Mycobact_MmpL"/>
</dbReference>
<dbReference type="Proteomes" id="UP000034944">
    <property type="component" value="Unassembled WGS sequence"/>
</dbReference>
<feature type="transmembrane region" description="Helical" evidence="7">
    <location>
        <begin position="723"/>
        <end position="745"/>
    </location>
</feature>
<dbReference type="EMBL" id="JJPH01000102">
    <property type="protein sequence ID" value="KKG50410.1"/>
    <property type="molecule type" value="Genomic_DNA"/>
</dbReference>
<evidence type="ECO:0000313" key="41">
    <source>
        <dbReference type="Proteomes" id="UP000034820"/>
    </source>
</evidence>
<evidence type="ECO:0000313" key="16">
    <source>
        <dbReference type="EMBL" id="KKG73369.1"/>
    </source>
</evidence>
<protein>
    <submittedName>
        <fullName evidence="19">RND transporter</fullName>
    </submittedName>
</protein>
<evidence type="ECO:0000313" key="21">
    <source>
        <dbReference type="EMBL" id="KKH11973.1"/>
    </source>
</evidence>
<dbReference type="PANTHER" id="PTHR33406">
    <property type="entry name" value="MEMBRANE PROTEIN MJ1562-RELATED"/>
    <property type="match status" value="1"/>
</dbReference>
<evidence type="ECO:0000313" key="10">
    <source>
        <dbReference type="EMBL" id="KKG30497.1"/>
    </source>
</evidence>
<dbReference type="OrthoDB" id="42357at2157"/>
<feature type="region of interest" description="Disordered" evidence="6">
    <location>
        <begin position="384"/>
        <end position="405"/>
    </location>
</feature>
<evidence type="ECO:0000313" key="40">
    <source>
        <dbReference type="Proteomes" id="UP000034672"/>
    </source>
</evidence>
<feature type="transmembrane region" description="Helical" evidence="7">
    <location>
        <begin position="261"/>
        <end position="279"/>
    </location>
</feature>
<dbReference type="SUPFAM" id="SSF82866">
    <property type="entry name" value="Multidrug efflux transporter AcrB transmembrane domain"/>
    <property type="match status" value="2"/>
</dbReference>
<evidence type="ECO:0000256" key="1">
    <source>
        <dbReference type="ARBA" id="ARBA00004651"/>
    </source>
</evidence>
<evidence type="ECO:0000313" key="23">
    <source>
        <dbReference type="EMBL" id="KKH26101.1"/>
    </source>
</evidence>
<dbReference type="Proteomes" id="UP000034195">
    <property type="component" value="Unassembled WGS sequence"/>
</dbReference>
<evidence type="ECO:0000313" key="29">
    <source>
        <dbReference type="Proteomes" id="UP000034047"/>
    </source>
</evidence>
<evidence type="ECO:0000313" key="30">
    <source>
        <dbReference type="Proteomes" id="UP000034074"/>
    </source>
</evidence>
<dbReference type="Proteomes" id="UP000034074">
    <property type="component" value="Unassembled WGS sequence"/>
</dbReference>
<dbReference type="EMBL" id="JJPQ01000011">
    <property type="protein sequence ID" value="KKG85985.1"/>
    <property type="molecule type" value="Genomic_DNA"/>
</dbReference>
<dbReference type="EMBL" id="JJQE01000074">
    <property type="protein sequence ID" value="KKH29329.1"/>
    <property type="molecule type" value="Genomic_DNA"/>
</dbReference>
<dbReference type="Proteomes" id="UP000034577">
    <property type="component" value="Unassembled WGS sequence"/>
</dbReference>
<dbReference type="Proteomes" id="UP000034409">
    <property type="component" value="Unassembled WGS sequence"/>
</dbReference>
<dbReference type="PANTHER" id="PTHR33406:SF13">
    <property type="entry name" value="MEMBRANE PROTEIN YDFJ"/>
    <property type="match status" value="1"/>
</dbReference>
<dbReference type="EMBL" id="JJPN01000053">
    <property type="protein sequence ID" value="KKG73369.1"/>
    <property type="molecule type" value="Genomic_DNA"/>
</dbReference>
<dbReference type="EMBL" id="JJPG01000121">
    <property type="protein sequence ID" value="KKG49266.1"/>
    <property type="molecule type" value="Genomic_DNA"/>
</dbReference>
<evidence type="ECO:0000313" key="37">
    <source>
        <dbReference type="Proteomes" id="UP000034409"/>
    </source>
</evidence>
<evidence type="ECO:0000313" key="42">
    <source>
        <dbReference type="Proteomes" id="UP000034921"/>
    </source>
</evidence>
<evidence type="ECO:0000259" key="8">
    <source>
        <dbReference type="PROSITE" id="PS50156"/>
    </source>
</evidence>
<feature type="transmembrane region" description="Helical" evidence="7">
    <location>
        <begin position="628"/>
        <end position="647"/>
    </location>
</feature>
<dbReference type="EMBL" id="JJQI01000017">
    <property type="protein sequence ID" value="KKH42317.1"/>
    <property type="molecule type" value="Genomic_DNA"/>
</dbReference>
<comment type="subcellular location">
    <subcellularLocation>
        <location evidence="1">Cell membrane</location>
        <topology evidence="1">Multi-pass membrane protein</topology>
    </subcellularLocation>
</comment>
<evidence type="ECO:0000313" key="38">
    <source>
        <dbReference type="Proteomes" id="UP000034577"/>
    </source>
</evidence>
<dbReference type="Proteomes" id="UP000033889">
    <property type="component" value="Unassembled WGS sequence"/>
</dbReference>
<keyword evidence="4 7" id="KW-1133">Transmembrane helix</keyword>
<dbReference type="GO" id="GO:0005886">
    <property type="term" value="C:plasma membrane"/>
    <property type="evidence" value="ECO:0007669"/>
    <property type="project" value="UniProtKB-SubCell"/>
</dbReference>
<feature type="transmembrane region" description="Helical" evidence="7">
    <location>
        <begin position="681"/>
        <end position="702"/>
    </location>
</feature>
<dbReference type="EMBL" id="JJPE01000041">
    <property type="protein sequence ID" value="KKG46572.1"/>
    <property type="molecule type" value="Genomic_DNA"/>
</dbReference>
<dbReference type="Proteomes" id="UP000034667">
    <property type="component" value="Unassembled WGS sequence"/>
</dbReference>
<dbReference type="Proteomes" id="UP000034259">
    <property type="component" value="Unassembled WGS sequence"/>
</dbReference>
<evidence type="ECO:0000313" key="25">
    <source>
        <dbReference type="EMBL" id="KKH42317.1"/>
    </source>
</evidence>
<evidence type="ECO:0000313" key="27">
    <source>
        <dbReference type="Proteomes" id="UP000033878"/>
    </source>
</evidence>